<keyword evidence="3" id="KW-1185">Reference proteome</keyword>
<gene>
    <name evidence="2" type="ORF">L207DRAFT_501209</name>
</gene>
<dbReference type="AlphaFoldDB" id="A0A2J6QZ31"/>
<evidence type="ECO:0000256" key="1">
    <source>
        <dbReference type="SAM" id="MobiDB-lite"/>
    </source>
</evidence>
<dbReference type="Proteomes" id="UP000235786">
    <property type="component" value="Unassembled WGS sequence"/>
</dbReference>
<feature type="region of interest" description="Disordered" evidence="1">
    <location>
        <begin position="1"/>
        <end position="75"/>
    </location>
</feature>
<proteinExistence type="predicted"/>
<accession>A0A2J6QZ31</accession>
<protein>
    <submittedName>
        <fullName evidence="2">Uncharacterized protein</fullName>
    </submittedName>
</protein>
<evidence type="ECO:0000313" key="2">
    <source>
        <dbReference type="EMBL" id="PMD31528.1"/>
    </source>
</evidence>
<reference evidence="2 3" key="1">
    <citation type="submission" date="2016-04" db="EMBL/GenBank/DDBJ databases">
        <title>A degradative enzymes factory behind the ericoid mycorrhizal symbiosis.</title>
        <authorList>
            <consortium name="DOE Joint Genome Institute"/>
            <person name="Martino E."/>
            <person name="Morin E."/>
            <person name="Grelet G."/>
            <person name="Kuo A."/>
            <person name="Kohler A."/>
            <person name="Daghino S."/>
            <person name="Barry K."/>
            <person name="Choi C."/>
            <person name="Cichocki N."/>
            <person name="Clum A."/>
            <person name="Copeland A."/>
            <person name="Hainaut M."/>
            <person name="Haridas S."/>
            <person name="Labutti K."/>
            <person name="Lindquist E."/>
            <person name="Lipzen A."/>
            <person name="Khouja H.-R."/>
            <person name="Murat C."/>
            <person name="Ohm R."/>
            <person name="Olson A."/>
            <person name="Spatafora J."/>
            <person name="Veneault-Fourrey C."/>
            <person name="Henrissat B."/>
            <person name="Grigoriev I."/>
            <person name="Martin F."/>
            <person name="Perotto S."/>
        </authorList>
    </citation>
    <scope>NUCLEOTIDE SEQUENCE [LARGE SCALE GENOMIC DNA]</scope>
    <source>
        <strain evidence="2 3">F</strain>
    </source>
</reference>
<dbReference type="EMBL" id="KZ613962">
    <property type="protein sequence ID" value="PMD31528.1"/>
    <property type="molecule type" value="Genomic_DNA"/>
</dbReference>
<organism evidence="2 3">
    <name type="scientific">Hyaloscypha variabilis (strain UAMH 11265 / GT02V1 / F)</name>
    <name type="common">Meliniomyces variabilis</name>
    <dbReference type="NCBI Taxonomy" id="1149755"/>
    <lineage>
        <taxon>Eukaryota</taxon>
        <taxon>Fungi</taxon>
        <taxon>Dikarya</taxon>
        <taxon>Ascomycota</taxon>
        <taxon>Pezizomycotina</taxon>
        <taxon>Leotiomycetes</taxon>
        <taxon>Helotiales</taxon>
        <taxon>Hyaloscyphaceae</taxon>
        <taxon>Hyaloscypha</taxon>
        <taxon>Hyaloscypha variabilis</taxon>
    </lineage>
</organism>
<sequence>MAGSAPSPPGWQNTNPSTLPAFLGKQPPPPDVSHYPQSSARPPSGWQDKDPSTLPEFLKNLPPRPDVSQYPQFPNDKSASFGGYGTLEARQVTRILENAGIPCCICGIGALIYYGAARLRRDWEICVPSESKDRAEALLKSENYVDEYISLPPWPFQDLGSLSHTYTRFKSTGVSFYFVLVPSKDVHLPCEPQTFQRSHHDLPYPKLDILIQSFLETNDNVSLADAIDGSNVSEEWGVENLDLEGEVDLEWAKWKNSIILQHAGNGFGFGLNPTKKVEKRWLWEFMVRNKGGRRGWTQPTELFATRFRLHGDSDPWLEERDGC</sequence>
<evidence type="ECO:0000313" key="3">
    <source>
        <dbReference type="Proteomes" id="UP000235786"/>
    </source>
</evidence>
<dbReference type="OrthoDB" id="3259529at2759"/>
<name>A0A2J6QZ31_HYAVF</name>